<organism evidence="2 3">
    <name type="scientific">Cryptococcus bacillisporus CA1873</name>
    <dbReference type="NCBI Taxonomy" id="1296111"/>
    <lineage>
        <taxon>Eukaryota</taxon>
        <taxon>Fungi</taxon>
        <taxon>Dikarya</taxon>
        <taxon>Basidiomycota</taxon>
        <taxon>Agaricomycotina</taxon>
        <taxon>Tremellomycetes</taxon>
        <taxon>Tremellales</taxon>
        <taxon>Cryptococcaceae</taxon>
        <taxon>Cryptococcus</taxon>
        <taxon>Cryptococcus gattii species complex</taxon>
    </lineage>
</organism>
<feature type="region of interest" description="Disordered" evidence="1">
    <location>
        <begin position="17"/>
        <end position="37"/>
    </location>
</feature>
<gene>
    <name evidence="2" type="ORF">I314_02534</name>
</gene>
<accession>A0ABR5BDP9</accession>
<sequence>MPSIQLTLTRLYPNPTNTLCSSSSGSSRRQGLHPIDPNPVHRQCLRIDVLHNRHILFHRLTREDLSSLRTM</sequence>
<keyword evidence="3" id="KW-1185">Reference proteome</keyword>
<dbReference type="EMBL" id="KN848893">
    <property type="protein sequence ID" value="KIR67316.1"/>
    <property type="molecule type" value="Genomic_DNA"/>
</dbReference>
<evidence type="ECO:0000313" key="3">
    <source>
        <dbReference type="Proteomes" id="UP000053800"/>
    </source>
</evidence>
<protein>
    <submittedName>
        <fullName evidence="2">Uncharacterized protein</fullName>
    </submittedName>
</protein>
<evidence type="ECO:0000313" key="2">
    <source>
        <dbReference type="EMBL" id="KIR67316.1"/>
    </source>
</evidence>
<evidence type="ECO:0000256" key="1">
    <source>
        <dbReference type="SAM" id="MobiDB-lite"/>
    </source>
</evidence>
<reference evidence="2 3" key="1">
    <citation type="submission" date="2015-01" db="EMBL/GenBank/DDBJ databases">
        <title>The Genome Sequence of Cryptococcus gattii CA1873.</title>
        <authorList>
            <consortium name="The Broad Institute Genomics Platform"/>
            <person name="Cuomo C."/>
            <person name="Litvintseva A."/>
            <person name="Chen Y."/>
            <person name="Heitman J."/>
            <person name="Sun S."/>
            <person name="Springer D."/>
            <person name="Dromer F."/>
            <person name="Young S."/>
            <person name="Zeng Q."/>
            <person name="Gargeya S."/>
            <person name="Abouelleil A."/>
            <person name="Alvarado L."/>
            <person name="Chapman S.B."/>
            <person name="Gainer-Dewar J."/>
            <person name="Goldberg J."/>
            <person name="Griggs A."/>
            <person name="Gujja S."/>
            <person name="Hansen M."/>
            <person name="Howarth C."/>
            <person name="Imamovic A."/>
            <person name="Larimer J."/>
            <person name="Murphy C."/>
            <person name="Naylor J."/>
            <person name="Pearson M."/>
            <person name="Priest M."/>
            <person name="Roberts A."/>
            <person name="Saif S."/>
            <person name="Shea T."/>
            <person name="Sykes S."/>
            <person name="Wortman J."/>
            <person name="Nusbaum C."/>
            <person name="Birren B."/>
        </authorList>
    </citation>
    <scope>NUCLEOTIDE SEQUENCE [LARGE SCALE GENOMIC DNA]</scope>
    <source>
        <strain evidence="2 3">CA1873</strain>
    </source>
</reference>
<name>A0ABR5BDP9_CRYGA</name>
<proteinExistence type="predicted"/>
<dbReference type="Proteomes" id="UP000053800">
    <property type="component" value="Unassembled WGS sequence"/>
</dbReference>